<gene>
    <name evidence="2" type="ORF">GCM10023314_32210</name>
</gene>
<name>A0ABP9GZK4_9FLAO</name>
<dbReference type="SUPFAM" id="SSF50998">
    <property type="entry name" value="Quinoprotein alcohol dehydrogenase-like"/>
    <property type="match status" value="1"/>
</dbReference>
<organism evidence="2 3">
    <name type="scientific">Algibacter agarivorans</name>
    <dbReference type="NCBI Taxonomy" id="1109741"/>
    <lineage>
        <taxon>Bacteria</taxon>
        <taxon>Pseudomonadati</taxon>
        <taxon>Bacteroidota</taxon>
        <taxon>Flavobacteriia</taxon>
        <taxon>Flavobacteriales</taxon>
        <taxon>Flavobacteriaceae</taxon>
        <taxon>Algibacter</taxon>
    </lineage>
</organism>
<accession>A0ABP9GZK4</accession>
<sequence>MRFFCFFLLLIFIFSCSNSKTNRTNLIDFVPENTSIIIKTSHLESLKSSINNSDFLQIISKNNSYKNLENKLESLSLLNPTSAILICFSEDLNDSLQYSIITKYNNGLFLTDSLPNYTEETLNYKNKTITKSTINNNIFYSTIVDSTFFASSSRTHIDNLFDNSNKPDALEKIYNTASNDKTCSVIVKPNNTLIKSFFIKDSLSLKTFTNYIVVDVEMGQNELYFNGITKASDSTESLINIFKNTVPQDNQIQSITPSNSDGFMSFTFNNFKTIETNLAKFNKKDSIASSTTLFDDIIEVGVIYEAKNRAIALNSIDVIATNDALLSEKNKIETYREIDIYNFSQPLLFAETFNPLITYNNTNVYCVLDNFFVFAPNTEILQSIIANYQNKTTVADKAYFKNIKEKLSDAASLLQVTNASTLKSILNKNFKESQNYKLADYNASAIQFIYDNNFAHVNGIIKKSKTKSSIHSVSEELHIKLDINLLTNPQFVKNHITKQKEIIVQDVNNNLYLISNKGKILWKKQLQGPILGNVEQIDIYKNGRLQLAFATPNRVYVIARNGKNVAPFPAKFNDEITQPLAVFDYDKRKNYRLLVTQGKNVLMYNVQAKIVKGFTFKSANNAIACQPKHFRIGSKDYITFKTKNKLYILDRIGKTRVTPKTSSNYSNQPIYLYNNTFTTTTLNGDLISVDTKGNVSTKTLNLSEKHHIETTSKTLVAQSENKLSIKNKTIELDFGDYSNPKLFYINNKIYVSITDLQSHKIYLYDSQSKLLPNFPVYGNSSITLDNIDKDQNLEFVTKGESNSIILYQIN</sequence>
<keyword evidence="1" id="KW-0732">Signal</keyword>
<reference evidence="3" key="1">
    <citation type="journal article" date="2019" name="Int. J. Syst. Evol. Microbiol.">
        <title>The Global Catalogue of Microorganisms (GCM) 10K type strain sequencing project: providing services to taxonomists for standard genome sequencing and annotation.</title>
        <authorList>
            <consortium name="The Broad Institute Genomics Platform"/>
            <consortium name="The Broad Institute Genome Sequencing Center for Infectious Disease"/>
            <person name="Wu L."/>
            <person name="Ma J."/>
        </authorList>
    </citation>
    <scope>NUCLEOTIDE SEQUENCE [LARGE SCALE GENOMIC DNA]</scope>
    <source>
        <strain evidence="3">JCM 18285</strain>
    </source>
</reference>
<evidence type="ECO:0000313" key="3">
    <source>
        <dbReference type="Proteomes" id="UP001501302"/>
    </source>
</evidence>
<protein>
    <submittedName>
        <fullName evidence="2">Uncharacterized protein</fullName>
    </submittedName>
</protein>
<evidence type="ECO:0000313" key="2">
    <source>
        <dbReference type="EMBL" id="GAA4956021.1"/>
    </source>
</evidence>
<dbReference type="EMBL" id="BAABJJ010000045">
    <property type="protein sequence ID" value="GAA4956021.1"/>
    <property type="molecule type" value="Genomic_DNA"/>
</dbReference>
<dbReference type="PROSITE" id="PS51257">
    <property type="entry name" value="PROKAR_LIPOPROTEIN"/>
    <property type="match status" value="1"/>
</dbReference>
<feature type="signal peptide" evidence="1">
    <location>
        <begin position="1"/>
        <end position="19"/>
    </location>
</feature>
<dbReference type="RefSeq" id="WP_345193937.1">
    <property type="nucleotide sequence ID" value="NZ_BAABJJ010000045.1"/>
</dbReference>
<dbReference type="Proteomes" id="UP001501302">
    <property type="component" value="Unassembled WGS sequence"/>
</dbReference>
<keyword evidence="3" id="KW-1185">Reference proteome</keyword>
<dbReference type="InterPro" id="IPR011047">
    <property type="entry name" value="Quinoprotein_ADH-like_sf"/>
</dbReference>
<proteinExistence type="predicted"/>
<feature type="chain" id="PRO_5045197447" evidence="1">
    <location>
        <begin position="20"/>
        <end position="810"/>
    </location>
</feature>
<comment type="caution">
    <text evidence="2">The sequence shown here is derived from an EMBL/GenBank/DDBJ whole genome shotgun (WGS) entry which is preliminary data.</text>
</comment>
<evidence type="ECO:0000256" key="1">
    <source>
        <dbReference type="SAM" id="SignalP"/>
    </source>
</evidence>